<reference evidence="3 4" key="1">
    <citation type="submission" date="2019-05" db="EMBL/GenBank/DDBJ databases">
        <authorList>
            <person name="Lee S.D."/>
        </authorList>
    </citation>
    <scope>NUCLEOTIDE SEQUENCE [LARGE SCALE GENOMIC DNA]</scope>
    <source>
        <strain evidence="3 4">C5-26</strain>
    </source>
</reference>
<dbReference type="AlphaFoldDB" id="A0A563E2I0"/>
<feature type="domain" description="Oxidoreductase molybdopterin-binding" evidence="2">
    <location>
        <begin position="215"/>
        <end position="370"/>
    </location>
</feature>
<keyword evidence="1" id="KW-0812">Transmembrane</keyword>
<dbReference type="GO" id="GO:0020037">
    <property type="term" value="F:heme binding"/>
    <property type="evidence" value="ECO:0007669"/>
    <property type="project" value="TreeGrafter"/>
</dbReference>
<dbReference type="Gene3D" id="2.60.40.650">
    <property type="match status" value="1"/>
</dbReference>
<name>A0A563E2I0_9MICO</name>
<evidence type="ECO:0000259" key="2">
    <source>
        <dbReference type="Pfam" id="PF00174"/>
    </source>
</evidence>
<dbReference type="PANTHER" id="PTHR19372">
    <property type="entry name" value="SULFITE REDUCTASE"/>
    <property type="match status" value="1"/>
</dbReference>
<protein>
    <submittedName>
        <fullName evidence="3">Oxidoreductase</fullName>
    </submittedName>
</protein>
<dbReference type="Pfam" id="PF00174">
    <property type="entry name" value="Oxidored_molyb"/>
    <property type="match status" value="1"/>
</dbReference>
<feature type="transmembrane region" description="Helical" evidence="1">
    <location>
        <begin position="105"/>
        <end position="123"/>
    </location>
</feature>
<reference evidence="3 4" key="2">
    <citation type="submission" date="2019-08" db="EMBL/GenBank/DDBJ databases">
        <title>Jejuicoccus antrihumi gen. nov., sp. nov., a new member of the family Dermacoccaceae isolated from a cave.</title>
        <authorList>
            <person name="Schumann P."/>
            <person name="Kim I.S."/>
        </authorList>
    </citation>
    <scope>NUCLEOTIDE SEQUENCE [LARGE SCALE GENOMIC DNA]</scope>
    <source>
        <strain evidence="3 4">C5-26</strain>
    </source>
</reference>
<feature type="transmembrane region" description="Helical" evidence="1">
    <location>
        <begin position="75"/>
        <end position="93"/>
    </location>
</feature>
<dbReference type="GO" id="GO:0043546">
    <property type="term" value="F:molybdopterin cofactor binding"/>
    <property type="evidence" value="ECO:0007669"/>
    <property type="project" value="TreeGrafter"/>
</dbReference>
<keyword evidence="1" id="KW-0472">Membrane</keyword>
<comment type="caution">
    <text evidence="3">The sequence shown here is derived from an EMBL/GenBank/DDBJ whole genome shotgun (WGS) entry which is preliminary data.</text>
</comment>
<dbReference type="OrthoDB" id="9795587at2"/>
<dbReference type="InterPro" id="IPR036374">
    <property type="entry name" value="OxRdtase_Mopterin-bd_sf"/>
</dbReference>
<evidence type="ECO:0000313" key="4">
    <source>
        <dbReference type="Proteomes" id="UP000320244"/>
    </source>
</evidence>
<organism evidence="3 4">
    <name type="scientific">Leekyejoonella antrihumi</name>
    <dbReference type="NCBI Taxonomy" id="1660198"/>
    <lineage>
        <taxon>Bacteria</taxon>
        <taxon>Bacillati</taxon>
        <taxon>Actinomycetota</taxon>
        <taxon>Actinomycetes</taxon>
        <taxon>Micrococcales</taxon>
        <taxon>Dermacoccaceae</taxon>
        <taxon>Leekyejoonella</taxon>
    </lineage>
</organism>
<dbReference type="GO" id="GO:0008482">
    <property type="term" value="F:sulfite oxidase activity"/>
    <property type="evidence" value="ECO:0007669"/>
    <property type="project" value="TreeGrafter"/>
</dbReference>
<gene>
    <name evidence="3" type="ORF">FGL98_10370</name>
</gene>
<dbReference type="EMBL" id="VCQV01000012">
    <property type="protein sequence ID" value="TWP36411.1"/>
    <property type="molecule type" value="Genomic_DNA"/>
</dbReference>
<feature type="transmembrane region" description="Helical" evidence="1">
    <location>
        <begin position="144"/>
        <end position="163"/>
    </location>
</feature>
<keyword evidence="4" id="KW-1185">Reference proteome</keyword>
<dbReference type="InterPro" id="IPR014756">
    <property type="entry name" value="Ig_E-set"/>
</dbReference>
<proteinExistence type="predicted"/>
<accession>A0A563E2I0</accession>
<dbReference type="PANTHER" id="PTHR19372:SF7">
    <property type="entry name" value="SULFITE OXIDASE, MITOCHONDRIAL"/>
    <property type="match status" value="1"/>
</dbReference>
<dbReference type="GO" id="GO:0006790">
    <property type="term" value="P:sulfur compound metabolic process"/>
    <property type="evidence" value="ECO:0007669"/>
    <property type="project" value="TreeGrafter"/>
</dbReference>
<evidence type="ECO:0000313" key="3">
    <source>
        <dbReference type="EMBL" id="TWP36411.1"/>
    </source>
</evidence>
<dbReference type="InterPro" id="IPR008335">
    <property type="entry name" value="Mopterin_OxRdtase_euk"/>
</dbReference>
<dbReference type="PRINTS" id="PR00407">
    <property type="entry name" value="EUMOPTERIN"/>
</dbReference>
<feature type="transmembrane region" description="Helical" evidence="1">
    <location>
        <begin position="46"/>
        <end position="68"/>
    </location>
</feature>
<evidence type="ECO:0000256" key="1">
    <source>
        <dbReference type="SAM" id="Phobius"/>
    </source>
</evidence>
<dbReference type="Proteomes" id="UP000320244">
    <property type="component" value="Unassembled WGS sequence"/>
</dbReference>
<dbReference type="SUPFAM" id="SSF81296">
    <property type="entry name" value="E set domains"/>
    <property type="match status" value="1"/>
</dbReference>
<sequence length="493" mass="52164">MAIGHLVAAVTDPAASPVLAVGSAVINRTPTPLKDWAISHFGTHDKLILLSSVSVATLVLAGATGLIYRRTRIGGLLAQLVLVVVAGLALLTLPTLGVRNLGPTVVTEIVAAAVLVGLPRAGAVGRRFSAPDSAVSNAGNTRRAFLAGAGGVAVVAAGSAVLGNRLGQAPDTSKIALPTAADPLPTLPAGLERKYRGISPLRTPNSSFYRVDTNLTVPNVRQDTWSLRVDGDVDHPFTLTYEDLLRMPLVERDITMTCVSNAVGGSYVGAARWLGVRVSDLLKRAGVQEPDRPGRQVLSTSVDGFTISTPLGALTDNRDALLAIGMNGEALPRKHGFPARLVTPGLYGMVGSTKWVTRLHVTTYPEAKAYWTNRGWATDAKIKPSARIDTPSPLAQLDKGSVIVGGVAWAQQEGVVRVQVKIDDEAWQGAALGPDVNVDYWRQWYFVWHASKSGEHTLQSRVVYGDGTVQTAERVPVFPDGSSGIQNLVVTVK</sequence>
<keyword evidence="1" id="KW-1133">Transmembrane helix</keyword>
<dbReference type="Gene3D" id="3.90.420.10">
    <property type="entry name" value="Oxidoreductase, molybdopterin-binding domain"/>
    <property type="match status" value="1"/>
</dbReference>
<dbReference type="InterPro" id="IPR000572">
    <property type="entry name" value="OxRdtase_Mopterin-bd_dom"/>
</dbReference>
<dbReference type="SUPFAM" id="SSF56524">
    <property type="entry name" value="Oxidoreductase molybdopterin-binding domain"/>
    <property type="match status" value="1"/>
</dbReference>